<evidence type="ECO:0000259" key="4">
    <source>
        <dbReference type="PROSITE" id="PS50011"/>
    </source>
</evidence>
<dbReference type="PROSITE" id="PS50011">
    <property type="entry name" value="PROTEIN_KINASE_DOM"/>
    <property type="match status" value="1"/>
</dbReference>
<dbReference type="SMART" id="SM00220">
    <property type="entry name" value="S_TKc"/>
    <property type="match status" value="1"/>
</dbReference>
<dbReference type="SUPFAM" id="SSF56112">
    <property type="entry name" value="Protein kinase-like (PK-like)"/>
    <property type="match status" value="1"/>
</dbReference>
<accession>A0A804LNF1</accession>
<dbReference type="GO" id="GO:0004674">
    <property type="term" value="F:protein serine/threonine kinase activity"/>
    <property type="evidence" value="ECO:0007669"/>
    <property type="project" value="UniProtKB-EC"/>
</dbReference>
<dbReference type="GO" id="GO:0005524">
    <property type="term" value="F:ATP binding"/>
    <property type="evidence" value="ECO:0007669"/>
    <property type="project" value="InterPro"/>
</dbReference>
<reference evidence="5" key="3">
    <citation type="submission" date="2021-05" db="UniProtKB">
        <authorList>
            <consortium name="EnsemblPlants"/>
        </authorList>
    </citation>
    <scope>IDENTIFICATION</scope>
    <source>
        <strain evidence="5">cv. B73</strain>
    </source>
</reference>
<dbReference type="AlphaFoldDB" id="A0A804LNF1"/>
<dbReference type="EC" id="2.7.11.1" evidence="2"/>
<evidence type="ECO:0000256" key="1">
    <source>
        <dbReference type="ARBA" id="ARBA00005926"/>
    </source>
</evidence>
<dbReference type="InterPro" id="IPR008271">
    <property type="entry name" value="Ser/Thr_kinase_AS"/>
</dbReference>
<name>A0A804LNF1_MAIZE</name>
<dbReference type="InParanoid" id="A0A804LNF1"/>
<dbReference type="Gene3D" id="1.10.510.10">
    <property type="entry name" value="Transferase(Phosphotransferase) domain 1"/>
    <property type="match status" value="1"/>
</dbReference>
<evidence type="ECO:0000313" key="6">
    <source>
        <dbReference type="Proteomes" id="UP000007305"/>
    </source>
</evidence>
<organism evidence="5 6">
    <name type="scientific">Zea mays</name>
    <name type="common">Maize</name>
    <dbReference type="NCBI Taxonomy" id="4577"/>
    <lineage>
        <taxon>Eukaryota</taxon>
        <taxon>Viridiplantae</taxon>
        <taxon>Streptophyta</taxon>
        <taxon>Embryophyta</taxon>
        <taxon>Tracheophyta</taxon>
        <taxon>Spermatophyta</taxon>
        <taxon>Magnoliopsida</taxon>
        <taxon>Liliopsida</taxon>
        <taxon>Poales</taxon>
        <taxon>Poaceae</taxon>
        <taxon>PACMAD clade</taxon>
        <taxon>Panicoideae</taxon>
        <taxon>Andropogonodae</taxon>
        <taxon>Andropogoneae</taxon>
        <taxon>Tripsacinae</taxon>
        <taxon>Zea</taxon>
    </lineage>
</organism>
<comment type="similarity">
    <text evidence="1">Belongs to the protein kinase superfamily. CK1 Ser/Thr protein kinase family. Casein kinase I subfamily.</text>
</comment>
<sequence length="530" mass="58508">MDLGWKRLFDVATCFGRGMLQSTASSWQAPTVKFGPSTAEVAGAVEADDRWRVHDDGEAPCTQNWGTVSSYEELGASPRKGEDRDGLAQEDSTPKLDQPLRGDDGTVIGNMSLTLPSGFSDFPCSANLPPLDAEKSKNINVEVDSKTNKISDSEQVSLLNCIVEDSDDLQNESVLPMASHDVLVGENKNEADEDQNLVCKNSFSLINHNTKAADGIEAFDMILNQADALQYHCLGDGHHQNAPSCVQEENPLGASAYAEVCKDKTTQTLFQPSMDNKAGSIAPQMNRDVQSEILPEETTRQDGMNMNPNIVSENRDIRYLNHGRQSLNKAEVNVSKSGRDKLAVKQNKCKKNEQPKEDKDHTAKTQNDHVAPKPLPSFKGFVVEEEEGSGGYGTVYRAQRTKDGNTFAIKCPHPNAHSHHVNNELKMLERFGGKKCVVKYECSLKSGGLDCFVLEHVEHDGPEILKKDITLLELQWYGHCLFRALGSLHKQGVVHRDVKPGNFLFCRKLKKGYLIDFNLANVSARTVLPT</sequence>
<dbReference type="InterPro" id="IPR011009">
    <property type="entry name" value="Kinase-like_dom_sf"/>
</dbReference>
<dbReference type="Gramene" id="Zm00001eb023800_T001">
    <property type="protein sequence ID" value="Zm00001eb023800_P001"/>
    <property type="gene ID" value="Zm00001eb023800"/>
</dbReference>
<dbReference type="InterPro" id="IPR000719">
    <property type="entry name" value="Prot_kinase_dom"/>
</dbReference>
<keyword evidence="6" id="KW-1185">Reference proteome</keyword>
<dbReference type="FunFam" id="1.10.510.10:FF:001893">
    <property type="entry name" value="Probable serine/threonine-protein kinase DDB_G0291918"/>
    <property type="match status" value="1"/>
</dbReference>
<dbReference type="EnsemblPlants" id="Zm00001eb023800_T001">
    <property type="protein sequence ID" value="Zm00001eb023800_P001"/>
    <property type="gene ID" value="Zm00001eb023800"/>
</dbReference>
<dbReference type="Pfam" id="PF00069">
    <property type="entry name" value="Pkinase"/>
    <property type="match status" value="1"/>
</dbReference>
<evidence type="ECO:0000313" key="5">
    <source>
        <dbReference type="EnsemblPlants" id="Zm00001eb023800_P001"/>
    </source>
</evidence>
<feature type="region of interest" description="Disordered" evidence="3">
    <location>
        <begin position="328"/>
        <end position="376"/>
    </location>
</feature>
<feature type="compositionally biased region" description="Basic and acidic residues" evidence="3">
    <location>
        <begin position="79"/>
        <end position="104"/>
    </location>
</feature>
<feature type="compositionally biased region" description="Basic and acidic residues" evidence="3">
    <location>
        <begin position="350"/>
        <end position="371"/>
    </location>
</feature>
<reference evidence="6" key="1">
    <citation type="submission" date="2015-12" db="EMBL/GenBank/DDBJ databases">
        <title>Update maize B73 reference genome by single molecule sequencing technologies.</title>
        <authorList>
            <consortium name="Maize Genome Sequencing Project"/>
            <person name="Ware D."/>
        </authorList>
    </citation>
    <scope>NUCLEOTIDE SEQUENCE [LARGE SCALE GENOMIC DNA]</scope>
    <source>
        <strain evidence="6">cv. B73</strain>
    </source>
</reference>
<evidence type="ECO:0000256" key="2">
    <source>
        <dbReference type="ARBA" id="ARBA00012513"/>
    </source>
</evidence>
<reference evidence="5" key="2">
    <citation type="submission" date="2019-07" db="EMBL/GenBank/DDBJ databases">
        <authorList>
            <person name="Seetharam A."/>
            <person name="Woodhouse M."/>
            <person name="Cannon E."/>
        </authorList>
    </citation>
    <scope>NUCLEOTIDE SEQUENCE [LARGE SCALE GENOMIC DNA]</scope>
    <source>
        <strain evidence="5">cv. B73</strain>
    </source>
</reference>
<evidence type="ECO:0000256" key="3">
    <source>
        <dbReference type="SAM" id="MobiDB-lite"/>
    </source>
</evidence>
<dbReference type="PROSITE" id="PS00108">
    <property type="entry name" value="PROTEIN_KINASE_ST"/>
    <property type="match status" value="1"/>
</dbReference>
<feature type="domain" description="Protein kinase" evidence="4">
    <location>
        <begin position="381"/>
        <end position="530"/>
    </location>
</feature>
<feature type="region of interest" description="Disordered" evidence="3">
    <location>
        <begin position="75"/>
        <end position="105"/>
    </location>
</feature>
<dbReference type="Proteomes" id="UP000007305">
    <property type="component" value="Chromosome 1"/>
</dbReference>
<protein>
    <recommendedName>
        <fullName evidence="2">non-specific serine/threonine protein kinase</fullName>
        <ecNumber evidence="2">2.7.11.1</ecNumber>
    </recommendedName>
</protein>
<dbReference type="InterPro" id="IPR050235">
    <property type="entry name" value="CK1_Ser-Thr_kinase"/>
</dbReference>
<proteinExistence type="inferred from homology"/>
<dbReference type="PANTHER" id="PTHR11909">
    <property type="entry name" value="CASEIN KINASE-RELATED"/>
    <property type="match status" value="1"/>
</dbReference>